<dbReference type="AlphaFoldDB" id="D8GLL5"/>
<dbReference type="STRING" id="748727.CLJU_c03290"/>
<reference evidence="1 2" key="1">
    <citation type="journal article" date="2010" name="Proc. Natl. Acad. Sci. U.S.A.">
        <title>Clostridium ljungdahlii represents a microbial production platform based on syngas.</title>
        <authorList>
            <person name="Kopke M."/>
            <person name="Held C."/>
            <person name="Hujer S."/>
            <person name="Liesegang H."/>
            <person name="Wiezer A."/>
            <person name="Wollherr A."/>
            <person name="Ehrenreich A."/>
            <person name="Liebl W."/>
            <person name="Gottschalk G."/>
            <person name="Durre P."/>
        </authorList>
    </citation>
    <scope>NUCLEOTIDE SEQUENCE [LARGE SCALE GENOMIC DNA]</scope>
    <source>
        <strain evidence="2">ATCC 55383 / DSM 13528 / PETC</strain>
    </source>
</reference>
<proteinExistence type="predicted"/>
<dbReference type="HOGENOM" id="CLU_3373013_0_0_9"/>
<sequence length="34" mass="3592">MAPSEKIGKGLKSLEIKGFPRAGVKTLTLGFFIG</sequence>
<dbReference type="EMBL" id="CP001666">
    <property type="protein sequence ID" value="ADK13411.1"/>
    <property type="molecule type" value="Genomic_DNA"/>
</dbReference>
<organism evidence="1 2">
    <name type="scientific">Clostridium ljungdahlii (strain ATCC 55383 / DSM 13528 / PETC)</name>
    <dbReference type="NCBI Taxonomy" id="748727"/>
    <lineage>
        <taxon>Bacteria</taxon>
        <taxon>Bacillati</taxon>
        <taxon>Bacillota</taxon>
        <taxon>Clostridia</taxon>
        <taxon>Eubacteriales</taxon>
        <taxon>Clostridiaceae</taxon>
        <taxon>Clostridium</taxon>
    </lineage>
</organism>
<evidence type="ECO:0000313" key="1">
    <source>
        <dbReference type="EMBL" id="ADK13411.1"/>
    </source>
</evidence>
<evidence type="ECO:0000313" key="2">
    <source>
        <dbReference type="Proteomes" id="UP000001656"/>
    </source>
</evidence>
<name>D8GLL5_CLOLD</name>
<dbReference type="Proteomes" id="UP000001656">
    <property type="component" value="Chromosome"/>
</dbReference>
<dbReference type="KEGG" id="clj:CLJU_c03290"/>
<protein>
    <submittedName>
        <fullName evidence="1">Uncharacterized protein</fullName>
    </submittedName>
</protein>
<gene>
    <name evidence="1" type="ordered locus">CLJU_c03290</name>
</gene>
<accession>D8GLL5</accession>